<comment type="caution">
    <text evidence="2">The sequence shown here is derived from an EMBL/GenBank/DDBJ whole genome shotgun (WGS) entry which is preliminary data.</text>
</comment>
<evidence type="ECO:0000313" key="2">
    <source>
        <dbReference type="EMBL" id="HCY81617.1"/>
    </source>
</evidence>
<comment type="cofactor">
    <cofactor evidence="1">
        <name>pyridoxal 5'-phosphate</name>
        <dbReference type="ChEBI" id="CHEBI:597326"/>
    </cofactor>
</comment>
<dbReference type="InterPro" id="IPR015422">
    <property type="entry name" value="PyrdxlP-dep_Trfase_small"/>
</dbReference>
<dbReference type="GO" id="GO:0008483">
    <property type="term" value="F:transaminase activity"/>
    <property type="evidence" value="ECO:0007669"/>
    <property type="project" value="UniProtKB-KW"/>
</dbReference>
<sequence>MISIHFSETEVVDFDTAAEGNNARFKAFFHGMLKKGVYIAPSAFETWFITDALTYDDLDKTIVACDKVCSEL</sequence>
<accession>A0A3D6BSJ4</accession>
<dbReference type="PANTHER" id="PTHR43713:SF3">
    <property type="entry name" value="GLUTAMATE-1-SEMIALDEHYDE 2,1-AMINOMUTASE 1, CHLOROPLASTIC-RELATED"/>
    <property type="match status" value="1"/>
</dbReference>
<reference evidence="2 3" key="1">
    <citation type="journal article" date="2018" name="Nat. Biotechnol.">
        <title>A standardized bacterial taxonomy based on genome phylogeny substantially revises the tree of life.</title>
        <authorList>
            <person name="Parks D.H."/>
            <person name="Chuvochina M."/>
            <person name="Waite D.W."/>
            <person name="Rinke C."/>
            <person name="Skarshewski A."/>
            <person name="Chaumeil P.A."/>
            <person name="Hugenholtz P."/>
        </authorList>
    </citation>
    <scope>NUCLEOTIDE SEQUENCE [LARGE SCALE GENOMIC DNA]</scope>
    <source>
        <strain evidence="2">UBA10227</strain>
    </source>
</reference>
<keyword evidence="2" id="KW-0808">Transferase</keyword>
<protein>
    <submittedName>
        <fullName evidence="2">Aspartate aminotransferase family protein</fullName>
    </submittedName>
</protein>
<name>A0A3D6BSJ4_9FLAO</name>
<organism evidence="2 3">
    <name type="scientific">Xanthomarina gelatinilytica</name>
    <dbReference type="NCBI Taxonomy" id="1137281"/>
    <lineage>
        <taxon>Bacteria</taxon>
        <taxon>Pseudomonadati</taxon>
        <taxon>Bacteroidota</taxon>
        <taxon>Flavobacteriia</taxon>
        <taxon>Flavobacteriales</taxon>
        <taxon>Flavobacteriaceae</taxon>
        <taxon>Xanthomarina</taxon>
    </lineage>
</organism>
<dbReference type="PANTHER" id="PTHR43713">
    <property type="entry name" value="GLUTAMATE-1-SEMIALDEHYDE 2,1-AMINOMUTASE"/>
    <property type="match status" value="1"/>
</dbReference>
<dbReference type="AlphaFoldDB" id="A0A3D6BSJ4"/>
<dbReference type="Gene3D" id="3.90.1150.10">
    <property type="entry name" value="Aspartate Aminotransferase, domain 1"/>
    <property type="match status" value="1"/>
</dbReference>
<gene>
    <name evidence="2" type="ORF">DHV22_08455</name>
</gene>
<evidence type="ECO:0000256" key="1">
    <source>
        <dbReference type="ARBA" id="ARBA00001933"/>
    </source>
</evidence>
<dbReference type="EMBL" id="DPRK01000133">
    <property type="protein sequence ID" value="HCY81617.1"/>
    <property type="molecule type" value="Genomic_DNA"/>
</dbReference>
<evidence type="ECO:0000313" key="3">
    <source>
        <dbReference type="Proteomes" id="UP000263268"/>
    </source>
</evidence>
<keyword evidence="2" id="KW-0032">Aminotransferase</keyword>
<dbReference type="SUPFAM" id="SSF53383">
    <property type="entry name" value="PLP-dependent transferases"/>
    <property type="match status" value="1"/>
</dbReference>
<dbReference type="InterPro" id="IPR015424">
    <property type="entry name" value="PyrdxlP-dep_Trfase"/>
</dbReference>
<proteinExistence type="predicted"/>
<feature type="non-terminal residue" evidence="2">
    <location>
        <position position="1"/>
    </location>
</feature>
<dbReference type="Proteomes" id="UP000263268">
    <property type="component" value="Unassembled WGS sequence"/>
</dbReference>